<dbReference type="PATRIC" id="fig|1127699.3.peg.463"/>
<dbReference type="STRING" id="1127699.HMPREF9151_00507"/>
<accession>L1NI82</accession>
<dbReference type="Pfam" id="PF05258">
    <property type="entry name" value="DciA"/>
    <property type="match status" value="1"/>
</dbReference>
<sequence>MFRRNVQSLDEILMKLLRDEGLETPLQQKRLIDSWEIIVGPLVARYTGEKYIKNQTLCVKINNPALRQDLTMMRSKLIKQLNTQAGAWLISEIRLY</sequence>
<evidence type="ECO:0000313" key="1">
    <source>
        <dbReference type="EMBL" id="EKY03088.1"/>
    </source>
</evidence>
<dbReference type="PANTHER" id="PTHR36456:SF1">
    <property type="entry name" value="UPF0232 PROTEIN SCO3875"/>
    <property type="match status" value="1"/>
</dbReference>
<dbReference type="EMBL" id="AMEP01000042">
    <property type="protein sequence ID" value="EKY03088.1"/>
    <property type="molecule type" value="Genomic_DNA"/>
</dbReference>
<dbReference type="OrthoDB" id="9796545at2"/>
<evidence type="ECO:0008006" key="3">
    <source>
        <dbReference type="Google" id="ProtNLM"/>
    </source>
</evidence>
<organism evidence="1 2">
    <name type="scientific">Hoylesella saccharolytica F0055</name>
    <dbReference type="NCBI Taxonomy" id="1127699"/>
    <lineage>
        <taxon>Bacteria</taxon>
        <taxon>Pseudomonadati</taxon>
        <taxon>Bacteroidota</taxon>
        <taxon>Bacteroidia</taxon>
        <taxon>Bacteroidales</taxon>
        <taxon>Prevotellaceae</taxon>
        <taxon>Hoylesella</taxon>
    </lineage>
</organism>
<dbReference type="InterPro" id="IPR007922">
    <property type="entry name" value="DciA-like"/>
</dbReference>
<dbReference type="PANTHER" id="PTHR36456">
    <property type="entry name" value="UPF0232 PROTEIN SCO3875"/>
    <property type="match status" value="1"/>
</dbReference>
<comment type="caution">
    <text evidence="1">The sequence shown here is derived from an EMBL/GenBank/DDBJ whole genome shotgun (WGS) entry which is preliminary data.</text>
</comment>
<dbReference type="AlphaFoldDB" id="L1NI82"/>
<keyword evidence="2" id="KW-1185">Reference proteome</keyword>
<gene>
    <name evidence="1" type="ORF">HMPREF9151_00507</name>
</gene>
<name>L1NI82_9BACT</name>
<proteinExistence type="predicted"/>
<dbReference type="RefSeq" id="WP_009161676.1">
    <property type="nucleotide sequence ID" value="NZ_KB290974.1"/>
</dbReference>
<reference evidence="1 2" key="1">
    <citation type="submission" date="2012-05" db="EMBL/GenBank/DDBJ databases">
        <authorList>
            <person name="Weinstock G."/>
            <person name="Sodergren E."/>
            <person name="Lobos E.A."/>
            <person name="Fulton L."/>
            <person name="Fulton R."/>
            <person name="Courtney L."/>
            <person name="Fronick C."/>
            <person name="O'Laughlin M."/>
            <person name="Godfrey J."/>
            <person name="Wilson R.M."/>
            <person name="Miner T."/>
            <person name="Farmer C."/>
            <person name="Delehaunty K."/>
            <person name="Cordes M."/>
            <person name="Minx P."/>
            <person name="Tomlinson C."/>
            <person name="Chen J."/>
            <person name="Wollam A."/>
            <person name="Pepin K.H."/>
            <person name="Bhonagiri V."/>
            <person name="Zhang X."/>
            <person name="Suruliraj S."/>
            <person name="Warren W."/>
            <person name="Mitreva M."/>
            <person name="Mardis E.R."/>
            <person name="Wilson R.K."/>
        </authorList>
    </citation>
    <scope>NUCLEOTIDE SEQUENCE [LARGE SCALE GENOMIC DNA]</scope>
    <source>
        <strain evidence="1 2">F0055</strain>
    </source>
</reference>
<protein>
    <recommendedName>
        <fullName evidence="3">DUF721 domain-containing protein</fullName>
    </recommendedName>
</protein>
<dbReference type="HOGENOM" id="CLU_160523_1_0_10"/>
<dbReference type="Proteomes" id="UP000010433">
    <property type="component" value="Unassembled WGS sequence"/>
</dbReference>
<evidence type="ECO:0000313" key="2">
    <source>
        <dbReference type="Proteomes" id="UP000010433"/>
    </source>
</evidence>